<organism evidence="1 2">
    <name type="scientific">Biomaibacter acetigenes</name>
    <dbReference type="NCBI Taxonomy" id="2316383"/>
    <lineage>
        <taxon>Bacteria</taxon>
        <taxon>Bacillati</taxon>
        <taxon>Bacillota</taxon>
        <taxon>Clostridia</taxon>
        <taxon>Thermosediminibacterales</taxon>
        <taxon>Tepidanaerobacteraceae</taxon>
        <taxon>Biomaibacter</taxon>
    </lineage>
</organism>
<dbReference type="KEGG" id="bacg:D2962_16705"/>
<sequence length="389" mass="44971">MRFFFDEADSTIISRISIQGDSIKVKALYRGTLQVTDKSYGRITLNDVKVLTDGTWKDVESVMQFQLSDDVGIFTAGSKIPLNNLKYFRGKTAYLAARDFFGKDRIYKMVIKNQSEIMISDKIEDINWYFGAFELFNKKNISFNDGTIFIKNGRIIDKYSINPDSDALIVADGRGSQNTADIVYIYDEAINNSSIGQNFLFAGRLDEIVENQLTLTDFFILNRNEWESFDEDKKLYFDDDTYFYDLEEKKEISRKEFYSKDYAVDEKSDYAKDKGLKDWYGYMYTDGDRIVAVAVKKRMDSLLRQRITAGTVESVEDDPMTGITITVKDARDWSSRKNQWMPKNQPVRMGIDTALVIKDSKVIPYQSVKPGDIVYSVRDDFYCKILLIK</sequence>
<protein>
    <submittedName>
        <fullName evidence="1">Uncharacterized protein</fullName>
    </submittedName>
</protein>
<reference evidence="1 2" key="1">
    <citation type="submission" date="2018-10" db="EMBL/GenBank/DDBJ databases">
        <authorList>
            <person name="Zhang X."/>
        </authorList>
    </citation>
    <scope>NUCLEOTIDE SEQUENCE [LARGE SCALE GENOMIC DNA]</scope>
    <source>
        <strain evidence="1 2">SK-G1</strain>
    </source>
</reference>
<evidence type="ECO:0000313" key="2">
    <source>
        <dbReference type="Proteomes" id="UP000280960"/>
    </source>
</evidence>
<keyword evidence="2" id="KW-1185">Reference proteome</keyword>
<evidence type="ECO:0000313" key="1">
    <source>
        <dbReference type="EMBL" id="AYO32350.1"/>
    </source>
</evidence>
<accession>A0A3G2RA37</accession>
<dbReference type="EMBL" id="CP033169">
    <property type="protein sequence ID" value="AYO32350.1"/>
    <property type="molecule type" value="Genomic_DNA"/>
</dbReference>
<dbReference type="Proteomes" id="UP000280960">
    <property type="component" value="Chromosome"/>
</dbReference>
<dbReference type="AlphaFoldDB" id="A0A3G2RA37"/>
<proteinExistence type="predicted"/>
<name>A0A3G2RA37_9FIRM</name>
<gene>
    <name evidence="1" type="ORF">D2962_16705</name>
</gene>